<dbReference type="PROSITE" id="PS51279">
    <property type="entry name" value="BCNT_C"/>
    <property type="match status" value="1"/>
</dbReference>
<keyword evidence="6" id="KW-1185">Reference proteome</keyword>
<dbReference type="GeneID" id="33560179"/>
<evidence type="ECO:0000313" key="5">
    <source>
        <dbReference type="EMBL" id="ORX36424.1"/>
    </source>
</evidence>
<dbReference type="FunCoup" id="A0A1Y1UFY8">
    <property type="interactions" value="128"/>
</dbReference>
<dbReference type="OrthoDB" id="445677at2759"/>
<dbReference type="STRING" id="4999.A0A1Y1UFY8"/>
<reference evidence="5 6" key="1">
    <citation type="submission" date="2017-03" db="EMBL/GenBank/DDBJ databases">
        <title>Widespread Adenine N6-methylation of Active Genes in Fungi.</title>
        <authorList>
            <consortium name="DOE Joint Genome Institute"/>
            <person name="Mondo S.J."/>
            <person name="Dannebaum R.O."/>
            <person name="Kuo R.C."/>
            <person name="Louie K.B."/>
            <person name="Bewick A.J."/>
            <person name="Labutti K."/>
            <person name="Haridas S."/>
            <person name="Kuo A."/>
            <person name="Salamov A."/>
            <person name="Ahrendt S.R."/>
            <person name="Lau R."/>
            <person name="Bowen B.P."/>
            <person name="Lipzen A."/>
            <person name="Sullivan W."/>
            <person name="Andreopoulos W.B."/>
            <person name="Clum A."/>
            <person name="Lindquist E."/>
            <person name="Daum C."/>
            <person name="Northen T.R."/>
            <person name="Ramamoorthy G."/>
            <person name="Schmitz R.J."/>
            <person name="Gryganskyi A."/>
            <person name="Culley D."/>
            <person name="Magnuson J."/>
            <person name="James T.Y."/>
            <person name="O'Malley M.A."/>
            <person name="Stajich J.E."/>
            <person name="Spatafora J.W."/>
            <person name="Visel A."/>
            <person name="Grigoriev I.V."/>
        </authorList>
    </citation>
    <scope>NUCLEOTIDE SEQUENCE [LARGE SCALE GENOMIC DNA]</scope>
    <source>
        <strain evidence="5 6">NRRL Y-17943</strain>
    </source>
</reference>
<dbReference type="EMBL" id="NBSH01000008">
    <property type="protein sequence ID" value="ORX36424.1"/>
    <property type="molecule type" value="Genomic_DNA"/>
</dbReference>
<feature type="region of interest" description="Disordered" evidence="3">
    <location>
        <begin position="121"/>
        <end position="180"/>
    </location>
</feature>
<dbReference type="RefSeq" id="XP_021870525.1">
    <property type="nucleotide sequence ID" value="XM_022018370.1"/>
</dbReference>
<organism evidence="5 6">
    <name type="scientific">Kockovaella imperatae</name>
    <dbReference type="NCBI Taxonomy" id="4999"/>
    <lineage>
        <taxon>Eukaryota</taxon>
        <taxon>Fungi</taxon>
        <taxon>Dikarya</taxon>
        <taxon>Basidiomycota</taxon>
        <taxon>Agaricomycotina</taxon>
        <taxon>Tremellomycetes</taxon>
        <taxon>Tremellales</taxon>
        <taxon>Cuniculitremaceae</taxon>
        <taxon>Kockovaella</taxon>
    </lineage>
</organism>
<evidence type="ECO:0000256" key="1">
    <source>
        <dbReference type="ARBA" id="ARBA00010465"/>
    </source>
</evidence>
<protein>
    <recommendedName>
        <fullName evidence="2">SWR1-complex protein 5</fullName>
    </recommendedName>
</protein>
<gene>
    <name evidence="5" type="ORF">BD324DRAFT_651664</name>
</gene>
<sequence length="213" mass="23807">MPSFANADLGSSSDEEDHDFVPDAPKSRAKNGKRAPSTDGDDLEVKRLKQEQEENETAERKKQAAEAFEALKRTAGNESEPKSTVEMVEVKRSRRFAGENLEETVNLPADHPEAIAYLNKGRIEPTKSAQPGPRKGPLKRKPRQSLEQMSAALDKGKKMTTLEKSQHDWKNHTAANSSVQAELEAHRRTGGYLDKQDFLDRVGDRKEAMNAKR</sequence>
<dbReference type="InterPro" id="IPR011421">
    <property type="entry name" value="BCNT-C"/>
</dbReference>
<dbReference type="GO" id="GO:0000812">
    <property type="term" value="C:Swr1 complex"/>
    <property type="evidence" value="ECO:0007669"/>
    <property type="project" value="TreeGrafter"/>
</dbReference>
<comment type="caution">
    <text evidence="5">The sequence shown here is derived from an EMBL/GenBank/DDBJ whole genome shotgun (WGS) entry which is preliminary data.</text>
</comment>
<feature type="compositionally biased region" description="Basic and acidic residues" evidence="3">
    <location>
        <begin position="43"/>
        <end position="72"/>
    </location>
</feature>
<comment type="similarity">
    <text evidence="1">Belongs to the SWC5 family.</text>
</comment>
<feature type="compositionally biased region" description="Basic and acidic residues" evidence="3">
    <location>
        <begin position="154"/>
        <end position="171"/>
    </location>
</feature>
<proteinExistence type="inferred from homology"/>
<name>A0A1Y1UFY8_9TREE</name>
<evidence type="ECO:0000256" key="2">
    <source>
        <dbReference type="ARBA" id="ARBA00019138"/>
    </source>
</evidence>
<evidence type="ECO:0000259" key="4">
    <source>
        <dbReference type="PROSITE" id="PS51279"/>
    </source>
</evidence>
<feature type="region of interest" description="Disordered" evidence="3">
    <location>
        <begin position="1"/>
        <end position="86"/>
    </location>
</feature>
<dbReference type="InterPro" id="IPR027124">
    <property type="entry name" value="Swc5/CFDP1/2"/>
</dbReference>
<dbReference type="AlphaFoldDB" id="A0A1Y1UFY8"/>
<feature type="domain" description="BCNT-C" evidence="4">
    <location>
        <begin position="140"/>
        <end position="213"/>
    </location>
</feature>
<accession>A0A1Y1UFY8</accession>
<dbReference type="PANTHER" id="PTHR48407:SF1">
    <property type="entry name" value="CRANIOFACIAL DEVELOPMENT PROTEIN 1"/>
    <property type="match status" value="1"/>
</dbReference>
<evidence type="ECO:0000313" key="6">
    <source>
        <dbReference type="Proteomes" id="UP000193218"/>
    </source>
</evidence>
<dbReference type="InParanoid" id="A0A1Y1UFY8"/>
<dbReference type="PANTHER" id="PTHR48407">
    <property type="entry name" value="CRANIOFACIAL DEVELOPMENT PROTEIN 1"/>
    <property type="match status" value="1"/>
</dbReference>
<dbReference type="Proteomes" id="UP000193218">
    <property type="component" value="Unassembled WGS sequence"/>
</dbReference>
<dbReference type="Pfam" id="PF07572">
    <property type="entry name" value="BCNT"/>
    <property type="match status" value="1"/>
</dbReference>
<evidence type="ECO:0000256" key="3">
    <source>
        <dbReference type="SAM" id="MobiDB-lite"/>
    </source>
</evidence>